<sequence>MIYWIEDNVAVISVHGFLTGGFPASGSPRDVYCNHHIFSTIIELTIPCQSTP</sequence>
<evidence type="ECO:0000313" key="2">
    <source>
        <dbReference type="Proteomes" id="UP000009071"/>
    </source>
</evidence>
<protein>
    <submittedName>
        <fullName evidence="1">Uncharacterized protein</fullName>
    </submittedName>
</protein>
<accession>C4XJF6</accession>
<dbReference type="Proteomes" id="UP000009071">
    <property type="component" value="Chromosome"/>
</dbReference>
<dbReference type="AlphaFoldDB" id="C4XJF6"/>
<reference evidence="1 2" key="1">
    <citation type="journal article" date="2009" name="Genome Res.">
        <title>Whole genome sequence of Desulfovibrio magneticus strain RS-1 revealed common gene clusters in magnetotactic bacteria.</title>
        <authorList>
            <person name="Nakazawa H."/>
            <person name="Arakaki A."/>
            <person name="Narita-Yamada S."/>
            <person name="Yashiro I."/>
            <person name="Jinno K."/>
            <person name="Aoki N."/>
            <person name="Tsuruyama A."/>
            <person name="Okamura Y."/>
            <person name="Tanikawa S."/>
            <person name="Fujita N."/>
            <person name="Takeyama H."/>
            <person name="Matsunaga T."/>
        </authorList>
    </citation>
    <scope>NUCLEOTIDE SEQUENCE [LARGE SCALE GENOMIC DNA]</scope>
    <source>
        <strain evidence="2">ATCC 700980 / DSM 13731 / RS-1</strain>
    </source>
</reference>
<evidence type="ECO:0000313" key="1">
    <source>
        <dbReference type="EMBL" id="BAH76706.1"/>
    </source>
</evidence>
<organism evidence="1 2">
    <name type="scientific">Solidesulfovibrio magneticus (strain ATCC 700980 / DSM 13731 / RS-1)</name>
    <name type="common">Desulfovibrio magneticus</name>
    <dbReference type="NCBI Taxonomy" id="573370"/>
    <lineage>
        <taxon>Bacteria</taxon>
        <taxon>Pseudomonadati</taxon>
        <taxon>Thermodesulfobacteriota</taxon>
        <taxon>Desulfovibrionia</taxon>
        <taxon>Desulfovibrionales</taxon>
        <taxon>Desulfovibrionaceae</taxon>
        <taxon>Solidesulfovibrio</taxon>
    </lineage>
</organism>
<keyword evidence="2" id="KW-1185">Reference proteome</keyword>
<name>C4XJF6_SOLM1</name>
<gene>
    <name evidence="1" type="ordered locus">DMR_32150</name>
</gene>
<dbReference type="EMBL" id="AP010904">
    <property type="protein sequence ID" value="BAH76706.1"/>
    <property type="molecule type" value="Genomic_DNA"/>
</dbReference>
<dbReference type="KEGG" id="dma:DMR_32150"/>
<dbReference type="HOGENOM" id="CLU_3079197_0_0_7"/>
<proteinExistence type="predicted"/>